<dbReference type="Pfam" id="PF07495">
    <property type="entry name" value="Y_Y_Y"/>
    <property type="match status" value="1"/>
</dbReference>
<dbReference type="InterPro" id="IPR011123">
    <property type="entry name" value="Y_Y_Y"/>
</dbReference>
<gene>
    <name evidence="6" type="ORF">DF947_00130</name>
</gene>
<keyword evidence="7" id="KW-1185">Reference proteome</keyword>
<dbReference type="FunFam" id="1.10.287.130:FF:000045">
    <property type="entry name" value="Two-component system sensor histidine kinase/response regulator"/>
    <property type="match status" value="1"/>
</dbReference>
<dbReference type="SMART" id="SM00387">
    <property type="entry name" value="HATPase_c"/>
    <property type="match status" value="1"/>
</dbReference>
<dbReference type="GO" id="GO:0000155">
    <property type="term" value="F:phosphorelay sensor kinase activity"/>
    <property type="evidence" value="ECO:0007669"/>
    <property type="project" value="InterPro"/>
</dbReference>
<comment type="caution">
    <text evidence="6">The sequence shown here is derived from an EMBL/GenBank/DDBJ whole genome shotgun (WGS) entry which is preliminary data.</text>
</comment>
<evidence type="ECO:0000256" key="1">
    <source>
        <dbReference type="ARBA" id="ARBA00000085"/>
    </source>
</evidence>
<dbReference type="FunFam" id="2.60.40.10:FF:000791">
    <property type="entry name" value="Two-component system sensor histidine kinase/response regulator"/>
    <property type="match status" value="1"/>
</dbReference>
<dbReference type="PROSITE" id="PS50109">
    <property type="entry name" value="HIS_KIN"/>
    <property type="match status" value="1"/>
</dbReference>
<dbReference type="Proteomes" id="UP000245391">
    <property type="component" value="Unassembled WGS sequence"/>
</dbReference>
<keyword evidence="4" id="KW-1133">Transmembrane helix</keyword>
<organism evidence="6 7">
    <name type="scientific">Pedobacter paludis</name>
    <dbReference type="NCBI Taxonomy" id="2203212"/>
    <lineage>
        <taxon>Bacteria</taxon>
        <taxon>Pseudomonadati</taxon>
        <taxon>Bacteroidota</taxon>
        <taxon>Sphingobacteriia</taxon>
        <taxon>Sphingobacteriales</taxon>
        <taxon>Sphingobacteriaceae</taxon>
        <taxon>Pedobacter</taxon>
    </lineage>
</organism>
<dbReference type="PANTHER" id="PTHR43547:SF2">
    <property type="entry name" value="HYBRID SIGNAL TRANSDUCTION HISTIDINE KINASE C"/>
    <property type="match status" value="1"/>
</dbReference>
<dbReference type="PRINTS" id="PR00344">
    <property type="entry name" value="BCTRLSENSOR"/>
</dbReference>
<dbReference type="Pfam" id="PF07494">
    <property type="entry name" value="Reg_prop"/>
    <property type="match status" value="4"/>
</dbReference>
<comment type="catalytic activity">
    <reaction evidence="1">
        <text>ATP + protein L-histidine = ADP + protein N-phospho-L-histidine.</text>
        <dbReference type="EC" id="2.7.13.3"/>
    </reaction>
</comment>
<proteinExistence type="predicted"/>
<keyword evidence="6" id="KW-0808">Transferase</keyword>
<keyword evidence="4" id="KW-0812">Transmembrane</keyword>
<evidence type="ECO:0000313" key="6">
    <source>
        <dbReference type="EMBL" id="PWS33089.1"/>
    </source>
</evidence>
<dbReference type="InterPro" id="IPR003661">
    <property type="entry name" value="HisK_dim/P_dom"/>
</dbReference>
<dbReference type="InterPro" id="IPR036890">
    <property type="entry name" value="HATPase_C_sf"/>
</dbReference>
<dbReference type="OrthoDB" id="9809670at2"/>
<evidence type="ECO:0000313" key="7">
    <source>
        <dbReference type="Proteomes" id="UP000245391"/>
    </source>
</evidence>
<keyword evidence="4" id="KW-0472">Membrane</keyword>
<name>A0A317F5E0_9SPHI</name>
<dbReference type="RefSeq" id="WP_109927678.1">
    <property type="nucleotide sequence ID" value="NZ_QGNY01000001.1"/>
</dbReference>
<dbReference type="InterPro" id="IPR036097">
    <property type="entry name" value="HisK_dim/P_sf"/>
</dbReference>
<dbReference type="InterPro" id="IPR005467">
    <property type="entry name" value="His_kinase_dom"/>
</dbReference>
<feature type="transmembrane region" description="Helical" evidence="4">
    <location>
        <begin position="777"/>
        <end position="797"/>
    </location>
</feature>
<dbReference type="Gene3D" id="2.130.10.10">
    <property type="entry name" value="YVTN repeat-like/Quinoprotein amine dehydrogenase"/>
    <property type="match status" value="2"/>
</dbReference>
<dbReference type="SUPFAM" id="SSF63829">
    <property type="entry name" value="Calcium-dependent phosphotriesterase"/>
    <property type="match status" value="3"/>
</dbReference>
<dbReference type="EMBL" id="QGNY01000001">
    <property type="protein sequence ID" value="PWS33089.1"/>
    <property type="molecule type" value="Genomic_DNA"/>
</dbReference>
<keyword evidence="6" id="KW-0418">Kinase</keyword>
<dbReference type="SMART" id="SM00388">
    <property type="entry name" value="HisKA"/>
    <property type="match status" value="1"/>
</dbReference>
<keyword evidence="3" id="KW-0597">Phosphoprotein</keyword>
<evidence type="ECO:0000256" key="3">
    <source>
        <dbReference type="ARBA" id="ARBA00022553"/>
    </source>
</evidence>
<reference evidence="7" key="1">
    <citation type="submission" date="2018-05" db="EMBL/GenBank/DDBJ databases">
        <title>Pedobacter paludis sp. nov., isolated from wetland soil.</title>
        <authorList>
            <person name="Zhang Y."/>
        </authorList>
    </citation>
    <scope>NUCLEOTIDE SEQUENCE [LARGE SCALE GENOMIC DNA]</scope>
    <source>
        <strain evidence="7">R-8</strain>
    </source>
</reference>
<evidence type="ECO:0000256" key="2">
    <source>
        <dbReference type="ARBA" id="ARBA00012438"/>
    </source>
</evidence>
<dbReference type="CDD" id="cd00075">
    <property type="entry name" value="HATPase"/>
    <property type="match status" value="1"/>
</dbReference>
<sequence>MSRLQTRIFLFILLLFAIGPAIAQPYYFRHYQVDEGLSHNTIISLLQDRKGMIWVGTKGGLNSFNGHNFRSYFNSNNSYGTIGNNFINSLSEDKNGMIWIGTGRGILRFDPVHEVFFQIPFDVADGIEQIKVDTANNIWFLKSNTLCRYNQLKKHLTYFPGINGNSMVFDADGKLWIGNHDGEIFKFDPEKNSVSNIIQVLDKNLPYNQKLISKVLILQDQILIGTTKHGLLTYSPVTRKIKALLSKNKDNTDIYVRDIISAEQENYWVATEAGIYVYNLKTQEFTQLEKVPSNRYSLSDNAVYCLLKDKENGYWAGTFFGGLNYLSPENVKFAKYTNIKGTNSISGNAVREICSYDNKNIWIGTEDAGLNRLDLNTGKFTQFTTTGLANSLSYPNIHGLFATKNKLYIGPFVHGLDVMDLKTGKIIKRHGVIDSGDGFTSDFVMSIYQTSDKKILIGTIHGGLFEYDEKKDNFKRLNFIPENSNIYAIFEDHNGTIWVGSLQNGVFYYNPKSGLKGNIKFNKGNGFDYQIQGILEDSNHFLWLASEGSGLISIDPDRKKIAKITTGNGLPSNYLFRMLEDDAHNLWISSLKGLICLNLYTKKIKVFTKANGLITDQFNYNSAYKDVNGKMYFGTVQGLISFNPADILVKSTAPPFYLTAFQVNNEEVIPGQKNAVLAQSILYTDTVSLNYNQSSFNIEFAAFSYPSPKTIDYYYRMAGVGTDGWTNLKNNQKAYFTDLAPGTYTFMVKATDNAGGWESKIRKLVIQIHPPFWKSSYAYLFYILLILLTFYLSANYYRKMLESKNQRKLQLFEFEKDREIYQAKIEFFTNITHEIQTPLTLIKGPVERILDRIDEVPAIKRSLQMIDKNTNRLLALTAQLLDFRKTEIDQFGLSFVKLNITQVLRQEVTAFKPEIEKKHIKLELNFPKTSLIAFVDYEAFTKIISNLLSNALKYARSKIIIELLPGLEGTDAFIIQFANDGDPIPKELREKIFEPFYRMSRNIDKPGTGIGLPIARSLAELHSGTLILAEYQNGLNIFELTLPIHHSIEFNLSKWKKI</sequence>
<dbReference type="PANTHER" id="PTHR43547">
    <property type="entry name" value="TWO-COMPONENT HISTIDINE KINASE"/>
    <property type="match status" value="1"/>
</dbReference>
<evidence type="ECO:0000259" key="5">
    <source>
        <dbReference type="PROSITE" id="PS50109"/>
    </source>
</evidence>
<dbReference type="SUPFAM" id="SSF55874">
    <property type="entry name" value="ATPase domain of HSP90 chaperone/DNA topoisomerase II/histidine kinase"/>
    <property type="match status" value="1"/>
</dbReference>
<dbReference type="InterPro" id="IPR003594">
    <property type="entry name" value="HATPase_dom"/>
</dbReference>
<dbReference type="Gene3D" id="2.60.40.10">
    <property type="entry name" value="Immunoglobulins"/>
    <property type="match status" value="1"/>
</dbReference>
<dbReference type="InterPro" id="IPR013783">
    <property type="entry name" value="Ig-like_fold"/>
</dbReference>
<dbReference type="InterPro" id="IPR011110">
    <property type="entry name" value="Reg_prop"/>
</dbReference>
<dbReference type="SUPFAM" id="SSF47384">
    <property type="entry name" value="Homodimeric domain of signal transducing histidine kinase"/>
    <property type="match status" value="1"/>
</dbReference>
<dbReference type="InterPro" id="IPR004358">
    <property type="entry name" value="Sig_transdc_His_kin-like_C"/>
</dbReference>
<dbReference type="CDD" id="cd00082">
    <property type="entry name" value="HisKA"/>
    <property type="match status" value="1"/>
</dbReference>
<dbReference type="Pfam" id="PF02518">
    <property type="entry name" value="HATPase_c"/>
    <property type="match status" value="1"/>
</dbReference>
<evidence type="ECO:0000256" key="4">
    <source>
        <dbReference type="SAM" id="Phobius"/>
    </source>
</evidence>
<dbReference type="EC" id="2.7.13.3" evidence="2"/>
<dbReference type="Pfam" id="PF00512">
    <property type="entry name" value="HisKA"/>
    <property type="match status" value="1"/>
</dbReference>
<protein>
    <recommendedName>
        <fullName evidence="2">histidine kinase</fullName>
        <ecNumber evidence="2">2.7.13.3</ecNumber>
    </recommendedName>
</protein>
<feature type="domain" description="Histidine kinase" evidence="5">
    <location>
        <begin position="830"/>
        <end position="1046"/>
    </location>
</feature>
<dbReference type="AlphaFoldDB" id="A0A317F5E0"/>
<dbReference type="Gene3D" id="1.10.287.130">
    <property type="match status" value="1"/>
</dbReference>
<accession>A0A317F5E0</accession>
<dbReference type="InterPro" id="IPR015943">
    <property type="entry name" value="WD40/YVTN_repeat-like_dom_sf"/>
</dbReference>
<dbReference type="Gene3D" id="3.30.565.10">
    <property type="entry name" value="Histidine kinase-like ATPase, C-terminal domain"/>
    <property type="match status" value="1"/>
</dbReference>